<sequence length="700" mass="74433">MTTVDRVVGAGIDRIDGPAKVRGTAPYAYEQDPGEPIAHLALVQSTVNRGRITRLDPTVAEALPGVLAVLTPANAPRLSEELASDLPVLQSLDVHYQGQVVAAVVAETSEIAAAAVGEVLVEYAAQPPDVHLAVDRPDLYAPPNVMGGAATDSEIGDVEGALAAAAVVHDAVYETPTQHHNPIEMHTSMARWNGDTLTLWDADQGPHTIVDDLVTGFGLDSGDQVRVVSPYVGGAFGSKAFTHPNQMLAALAARAVGRTVVLELSRQQMFSLVGHRTPTIQRIRLGADPEGRLSAISHEVVEHTARISEFAEQTATGTRVMYAAPHRRTTHRLARLDVPPPTIMRAPGETPGMYALESAMDELAHTLGIDPVELRIRNEPERDPERDVPWSSRSLVGCLRTGAERFGWAGRDPRPGVRTDGRWLVGTGVAAATYPARRRRADCRITVHGGAAPVRHLVEIDGSDIGTGAWTALSQIAADALHTDLASVELRIGDSALPFAGGAGGSMGTASWGSAIELTARELHRRLDALGGQLPPDGLTVEGGVPGPSDAAETHSMHTFGAHFVEVRVDADTGEVRVPRATSVYAAGTIVNAKTARSQFLGGFCMGLSMALHEESVQDEHFGHYANHDLAEYHVATNADIGEIDIAWLEEDDPLVNELGIKGIGEIGIVGAAAAIANGYWHATGKRIRDLPLTPDKFFR</sequence>
<evidence type="ECO:0000259" key="3">
    <source>
        <dbReference type="SMART" id="SM01008"/>
    </source>
</evidence>
<dbReference type="PANTHER" id="PTHR11908">
    <property type="entry name" value="XANTHINE DEHYDROGENASE"/>
    <property type="match status" value="1"/>
</dbReference>
<dbReference type="SMART" id="SM01008">
    <property type="entry name" value="Ald_Xan_dh_C"/>
    <property type="match status" value="1"/>
</dbReference>
<evidence type="ECO:0000313" key="4">
    <source>
        <dbReference type="EMBL" id="NEK59858.1"/>
    </source>
</evidence>
<dbReference type="Proteomes" id="UP000470246">
    <property type="component" value="Unassembled WGS sequence"/>
</dbReference>
<dbReference type="Gene3D" id="3.30.365.10">
    <property type="entry name" value="Aldehyde oxidase/xanthine dehydrogenase, molybdopterin binding domain"/>
    <property type="match status" value="4"/>
</dbReference>
<dbReference type="Pfam" id="PF20256">
    <property type="entry name" value="MoCoBD_2"/>
    <property type="match status" value="2"/>
</dbReference>
<dbReference type="InterPro" id="IPR008274">
    <property type="entry name" value="AldOxase/xan_DH_MoCoBD1"/>
</dbReference>
<comment type="caution">
    <text evidence="4">The sequence shown here is derived from an EMBL/GenBank/DDBJ whole genome shotgun (WGS) entry which is preliminary data.</text>
</comment>
<keyword evidence="5" id="KW-1185">Reference proteome</keyword>
<dbReference type="InterPro" id="IPR046867">
    <property type="entry name" value="AldOxase/xan_DH_MoCoBD2"/>
</dbReference>
<dbReference type="EMBL" id="JAAGWF010000022">
    <property type="protein sequence ID" value="NEK59858.1"/>
    <property type="molecule type" value="Genomic_DNA"/>
</dbReference>
<protein>
    <submittedName>
        <fullName evidence="4">Xanthine dehydrogenase family protein molybdopterin-binding subunit</fullName>
    </submittedName>
</protein>
<evidence type="ECO:0000313" key="5">
    <source>
        <dbReference type="Proteomes" id="UP000470246"/>
    </source>
</evidence>
<dbReference type="SUPFAM" id="SSF54665">
    <property type="entry name" value="CO dehydrogenase molybdoprotein N-domain-like"/>
    <property type="match status" value="1"/>
</dbReference>
<dbReference type="InterPro" id="IPR016208">
    <property type="entry name" value="Ald_Oxase/xanthine_DH-like"/>
</dbReference>
<dbReference type="GO" id="GO:0016491">
    <property type="term" value="F:oxidoreductase activity"/>
    <property type="evidence" value="ECO:0007669"/>
    <property type="project" value="UniProtKB-KW"/>
</dbReference>
<keyword evidence="1" id="KW-0500">Molybdenum</keyword>
<dbReference type="PANTHER" id="PTHR11908:SF132">
    <property type="entry name" value="ALDEHYDE OXIDASE 1-RELATED"/>
    <property type="match status" value="1"/>
</dbReference>
<gene>
    <name evidence="4" type="ORF">GCU56_18540</name>
</gene>
<keyword evidence="2" id="KW-0560">Oxidoreductase</keyword>
<proteinExistence type="predicted"/>
<dbReference type="AlphaFoldDB" id="A0A7K3W591"/>
<evidence type="ECO:0000256" key="2">
    <source>
        <dbReference type="ARBA" id="ARBA00023002"/>
    </source>
</evidence>
<feature type="domain" description="Aldehyde oxidase/xanthine dehydrogenase a/b hammerhead" evidence="3">
    <location>
        <begin position="22"/>
        <end position="127"/>
    </location>
</feature>
<dbReference type="InterPro" id="IPR037165">
    <property type="entry name" value="AldOxase/xan_DH_Mopterin-bd_sf"/>
</dbReference>
<dbReference type="InterPro" id="IPR036856">
    <property type="entry name" value="Ald_Oxase/Xan_DH_a/b_sf"/>
</dbReference>
<organism evidence="4 5">
    <name type="scientific">Geodermatophilus sabuli</name>
    <dbReference type="NCBI Taxonomy" id="1564158"/>
    <lineage>
        <taxon>Bacteria</taxon>
        <taxon>Bacillati</taxon>
        <taxon>Actinomycetota</taxon>
        <taxon>Actinomycetes</taxon>
        <taxon>Geodermatophilales</taxon>
        <taxon>Geodermatophilaceae</taxon>
        <taxon>Geodermatophilus</taxon>
    </lineage>
</organism>
<dbReference type="RefSeq" id="WP_163483236.1">
    <property type="nucleotide sequence ID" value="NZ_JAAGWF010000022.1"/>
</dbReference>
<dbReference type="InterPro" id="IPR000674">
    <property type="entry name" value="Ald_Oxase/Xan_DH_a/b"/>
</dbReference>
<accession>A0A7K3W591</accession>
<dbReference type="Pfam" id="PF01315">
    <property type="entry name" value="Ald_Xan_dh_C"/>
    <property type="match status" value="1"/>
</dbReference>
<reference evidence="4 5" key="1">
    <citation type="submission" date="2020-02" db="EMBL/GenBank/DDBJ databases">
        <title>Geodermatophilus sabuli CPCC 205279 I12A-02694.</title>
        <authorList>
            <person name="Jiang Z."/>
        </authorList>
    </citation>
    <scope>NUCLEOTIDE SEQUENCE [LARGE SCALE GENOMIC DNA]</scope>
    <source>
        <strain evidence="4 5">I12A-02694</strain>
    </source>
</reference>
<dbReference type="SUPFAM" id="SSF56003">
    <property type="entry name" value="Molybdenum cofactor-binding domain"/>
    <property type="match status" value="1"/>
</dbReference>
<dbReference type="GO" id="GO:0005506">
    <property type="term" value="F:iron ion binding"/>
    <property type="evidence" value="ECO:0007669"/>
    <property type="project" value="InterPro"/>
</dbReference>
<evidence type="ECO:0000256" key="1">
    <source>
        <dbReference type="ARBA" id="ARBA00022505"/>
    </source>
</evidence>
<dbReference type="Pfam" id="PF02738">
    <property type="entry name" value="MoCoBD_1"/>
    <property type="match status" value="1"/>
</dbReference>
<dbReference type="Gene3D" id="3.90.1170.50">
    <property type="entry name" value="Aldehyde oxidase/xanthine dehydrogenase, a/b hammerhead"/>
    <property type="match status" value="1"/>
</dbReference>
<name>A0A7K3W591_9ACTN</name>